<dbReference type="AlphaFoldDB" id="A0A383DJR3"/>
<name>A0A383DJR3_9ZZZZ</name>
<dbReference type="GO" id="GO:0005507">
    <property type="term" value="F:copper ion binding"/>
    <property type="evidence" value="ECO:0007669"/>
    <property type="project" value="InterPro"/>
</dbReference>
<keyword evidence="1" id="KW-0813">Transport</keyword>
<gene>
    <name evidence="6" type="ORF">METZ01_LOCUS497535</name>
</gene>
<dbReference type="PANTHER" id="PTHR38439:SF2">
    <property type="entry name" value="OUTER MEMBRANE PROTEIN H.8"/>
    <property type="match status" value="1"/>
</dbReference>
<proteinExistence type="predicted"/>
<evidence type="ECO:0000313" key="6">
    <source>
        <dbReference type="EMBL" id="SVE44681.1"/>
    </source>
</evidence>
<dbReference type="SUPFAM" id="SSF49503">
    <property type="entry name" value="Cupredoxins"/>
    <property type="match status" value="1"/>
</dbReference>
<keyword evidence="2" id="KW-0479">Metal-binding</keyword>
<dbReference type="InterPro" id="IPR008972">
    <property type="entry name" value="Cupredoxin"/>
</dbReference>
<evidence type="ECO:0000259" key="5">
    <source>
        <dbReference type="Pfam" id="PF00127"/>
    </source>
</evidence>
<keyword evidence="4" id="KW-0186">Copper</keyword>
<feature type="domain" description="Blue (type 1) copper" evidence="5">
    <location>
        <begin position="33"/>
        <end position="152"/>
    </location>
</feature>
<dbReference type="GO" id="GO:0009055">
    <property type="term" value="F:electron transfer activity"/>
    <property type="evidence" value="ECO:0007669"/>
    <property type="project" value="InterPro"/>
</dbReference>
<evidence type="ECO:0000256" key="3">
    <source>
        <dbReference type="ARBA" id="ARBA00022982"/>
    </source>
</evidence>
<dbReference type="InterPro" id="IPR028871">
    <property type="entry name" value="BlueCu_1_BS"/>
</dbReference>
<reference evidence="6" key="1">
    <citation type="submission" date="2018-05" db="EMBL/GenBank/DDBJ databases">
        <authorList>
            <person name="Lanie J.A."/>
            <person name="Ng W.-L."/>
            <person name="Kazmierczak K.M."/>
            <person name="Andrzejewski T.M."/>
            <person name="Davidsen T.M."/>
            <person name="Wayne K.J."/>
            <person name="Tettelin H."/>
            <person name="Glass J.I."/>
            <person name="Rusch D."/>
            <person name="Podicherti R."/>
            <person name="Tsui H.-C.T."/>
            <person name="Winkler M.E."/>
        </authorList>
    </citation>
    <scope>NUCLEOTIDE SEQUENCE</scope>
</reference>
<accession>A0A383DJR3</accession>
<dbReference type="PANTHER" id="PTHR38439">
    <property type="entry name" value="AURACYANIN-B"/>
    <property type="match status" value="1"/>
</dbReference>
<protein>
    <recommendedName>
        <fullName evidence="5">Blue (type 1) copper domain-containing protein</fullName>
    </recommendedName>
</protein>
<evidence type="ECO:0000256" key="1">
    <source>
        <dbReference type="ARBA" id="ARBA00022448"/>
    </source>
</evidence>
<organism evidence="6">
    <name type="scientific">marine metagenome</name>
    <dbReference type="NCBI Taxonomy" id="408172"/>
    <lineage>
        <taxon>unclassified sequences</taxon>
        <taxon>metagenomes</taxon>
        <taxon>ecological metagenomes</taxon>
    </lineage>
</organism>
<evidence type="ECO:0000256" key="4">
    <source>
        <dbReference type="ARBA" id="ARBA00023008"/>
    </source>
</evidence>
<dbReference type="InterPro" id="IPR000923">
    <property type="entry name" value="BlueCu_1"/>
</dbReference>
<evidence type="ECO:0000256" key="2">
    <source>
        <dbReference type="ARBA" id="ARBA00022723"/>
    </source>
</evidence>
<dbReference type="PROSITE" id="PS00196">
    <property type="entry name" value="COPPER_BLUE"/>
    <property type="match status" value="1"/>
</dbReference>
<keyword evidence="3" id="KW-0249">Electron transport</keyword>
<dbReference type="InterPro" id="IPR050845">
    <property type="entry name" value="Cu-binding_ET"/>
</dbReference>
<sequence>MKTTLATLALLLICPSPETYASAGKEKVDQAVVIAGTDMMKYDVVTFEVKAGSKVKVTLKNVGKLPKIAMGHNLVLLKSGITALAFGQKALVAGAGPTNPVPEAVKGDVIAHTKLLGPGESDSIVFTAPAPGEYEYVCTFPGHFALMRGKMTSK</sequence>
<dbReference type="EMBL" id="UINC01217886">
    <property type="protein sequence ID" value="SVE44681.1"/>
    <property type="molecule type" value="Genomic_DNA"/>
</dbReference>
<dbReference type="Gene3D" id="2.60.40.420">
    <property type="entry name" value="Cupredoxins - blue copper proteins"/>
    <property type="match status" value="1"/>
</dbReference>
<dbReference type="Pfam" id="PF00127">
    <property type="entry name" value="Copper-bind"/>
    <property type="match status" value="1"/>
</dbReference>